<evidence type="ECO:0000256" key="3">
    <source>
        <dbReference type="ARBA" id="ARBA00022598"/>
    </source>
</evidence>
<name>A0A846U096_9MOLU</name>
<dbReference type="GO" id="GO:0005524">
    <property type="term" value="F:ATP binding"/>
    <property type="evidence" value="ECO:0007669"/>
    <property type="project" value="UniProtKB-KW"/>
</dbReference>
<dbReference type="AlphaFoldDB" id="A0A846U096"/>
<evidence type="ECO:0000259" key="8">
    <source>
        <dbReference type="PROSITE" id="PS50862"/>
    </source>
</evidence>
<dbReference type="InterPro" id="IPR036621">
    <property type="entry name" value="Anticodon-bd_dom_sf"/>
</dbReference>
<keyword evidence="5" id="KW-0067">ATP-binding</keyword>
<accession>A0A846U096</accession>
<dbReference type="InterPro" id="IPR006195">
    <property type="entry name" value="aa-tRNA-synth_II"/>
</dbReference>
<evidence type="ECO:0000256" key="2">
    <source>
        <dbReference type="ARBA" id="ARBA00022490"/>
    </source>
</evidence>
<dbReference type="PANTHER" id="PTHR10745:SF8">
    <property type="entry name" value="DNA POLYMERASE SUBUNIT GAMMA-2, MITOCHONDRIAL"/>
    <property type="match status" value="1"/>
</dbReference>
<dbReference type="GO" id="GO:0006426">
    <property type="term" value="P:glycyl-tRNA aminoacylation"/>
    <property type="evidence" value="ECO:0007669"/>
    <property type="project" value="InterPro"/>
</dbReference>
<keyword evidence="7" id="KW-0030">Aminoacyl-tRNA synthetase</keyword>
<evidence type="ECO:0000256" key="7">
    <source>
        <dbReference type="ARBA" id="ARBA00023146"/>
    </source>
</evidence>
<reference evidence="9 10" key="1">
    <citation type="submission" date="2020-04" db="EMBL/GenBank/DDBJ databases">
        <title>Complete genome sequence of Spiroplasma platyhelix ATCC 51748, an insect isolate.</title>
        <authorList>
            <person name="Green E.A."/>
            <person name="Klassen J.L."/>
        </authorList>
    </citation>
    <scope>NUCLEOTIDE SEQUENCE [LARGE SCALE GENOMIC DNA]</scope>
    <source>
        <strain evidence="9 10">PALS-1</strain>
    </source>
</reference>
<dbReference type="NCBIfam" id="TIGR00389">
    <property type="entry name" value="glyS_dimeric"/>
    <property type="match status" value="1"/>
</dbReference>
<evidence type="ECO:0000256" key="6">
    <source>
        <dbReference type="ARBA" id="ARBA00022917"/>
    </source>
</evidence>
<evidence type="ECO:0000256" key="1">
    <source>
        <dbReference type="ARBA" id="ARBA00012829"/>
    </source>
</evidence>
<dbReference type="Proteomes" id="UP000584587">
    <property type="component" value="Unassembled WGS sequence"/>
</dbReference>
<gene>
    <name evidence="9" type="ORF">HER12_00650</name>
</gene>
<dbReference type="SUPFAM" id="SSF52954">
    <property type="entry name" value="Class II aaRS ABD-related"/>
    <property type="match status" value="1"/>
</dbReference>
<comment type="caution">
    <text evidence="9">The sequence shown here is derived from an EMBL/GenBank/DDBJ whole genome shotgun (WGS) entry which is preliminary data.</text>
</comment>
<evidence type="ECO:0000313" key="10">
    <source>
        <dbReference type="Proteomes" id="UP000584587"/>
    </source>
</evidence>
<dbReference type="InterPro" id="IPR002315">
    <property type="entry name" value="tRNA-synt_gly"/>
</dbReference>
<keyword evidence="3 9" id="KW-0436">Ligase</keyword>
<dbReference type="PRINTS" id="PR01043">
    <property type="entry name" value="TRNASYNTHGLY"/>
</dbReference>
<dbReference type="NCBIfam" id="NF003211">
    <property type="entry name" value="PRK04173.1"/>
    <property type="match status" value="1"/>
</dbReference>
<sequence>MKEIINHLKDFGFVFQGSEIYGGLANTWDYGHLGVVLKNKIKLAWWDFFIKNNQYNIGLDSSILLNSKVWKASGHLDSFNDPLIDCKECKFRFRADSLIQHYFPDLNCDGWSVEKLDTFITEKQLKCLNCQKFNFTKVRQFQLMFEINQGLLQDQGNKLYLRPETAQGIFINLNNIKKAYNKKLPFGIGQIGKSFRNEITPGNFIFRTLEFEQMELEFFYSPEDKTNWFQYWLAEMTKFIESLGIAKDSYQLREHDKEELSHYSLGTTDVQYQFPFGTKELCGIANRGSFDLVKHSEASKTKFLVEDRTTNKPVMPLVVEPSMGIERLFLAIICENLVQEEIESKKRIVLKLNPLLAPYHVAVASLNKKKLGPKAQEVFELLAKSCIDVFFEQKSEIGKVYNYHDQIGTLYCVTVDYQTLEDSKVTVRNRDTMNQERVEINSLKKYLYDKLNIIF</sequence>
<dbReference type="InterPro" id="IPR004154">
    <property type="entry name" value="Anticodon-bd"/>
</dbReference>
<dbReference type="InterPro" id="IPR002314">
    <property type="entry name" value="aa-tRNA-synt_IIb"/>
</dbReference>
<evidence type="ECO:0000256" key="5">
    <source>
        <dbReference type="ARBA" id="ARBA00022840"/>
    </source>
</evidence>
<dbReference type="Pfam" id="PF03129">
    <property type="entry name" value="HGTP_anticodon"/>
    <property type="match status" value="1"/>
</dbReference>
<dbReference type="PROSITE" id="PS50862">
    <property type="entry name" value="AA_TRNA_LIGASE_II"/>
    <property type="match status" value="1"/>
</dbReference>
<dbReference type="Gene3D" id="3.40.50.800">
    <property type="entry name" value="Anticodon-binding domain"/>
    <property type="match status" value="1"/>
</dbReference>
<evidence type="ECO:0000256" key="4">
    <source>
        <dbReference type="ARBA" id="ARBA00022741"/>
    </source>
</evidence>
<proteinExistence type="predicted"/>
<dbReference type="PANTHER" id="PTHR10745">
    <property type="entry name" value="GLYCYL-TRNA SYNTHETASE/DNA POLYMERASE SUBUNIT GAMMA-2"/>
    <property type="match status" value="1"/>
</dbReference>
<dbReference type="GO" id="GO:0005737">
    <property type="term" value="C:cytoplasm"/>
    <property type="evidence" value="ECO:0007669"/>
    <property type="project" value="InterPro"/>
</dbReference>
<dbReference type="GO" id="GO:0004820">
    <property type="term" value="F:glycine-tRNA ligase activity"/>
    <property type="evidence" value="ECO:0007669"/>
    <property type="project" value="UniProtKB-EC"/>
</dbReference>
<keyword evidence="6" id="KW-0648">Protein biosynthesis</keyword>
<keyword evidence="4" id="KW-0547">Nucleotide-binding</keyword>
<dbReference type="InterPro" id="IPR045864">
    <property type="entry name" value="aa-tRNA-synth_II/BPL/LPL"/>
</dbReference>
<dbReference type="SUPFAM" id="SSF55681">
    <property type="entry name" value="Class II aaRS and biotin synthetases"/>
    <property type="match status" value="1"/>
</dbReference>
<dbReference type="InterPro" id="IPR027031">
    <property type="entry name" value="Gly-tRNA_synthase/POLG2"/>
</dbReference>
<dbReference type="EC" id="6.1.1.14" evidence="1"/>
<organism evidence="9 10">
    <name type="scientific">Spiroplasma platyhelix PALS-1</name>
    <dbReference type="NCBI Taxonomy" id="1276218"/>
    <lineage>
        <taxon>Bacteria</taxon>
        <taxon>Bacillati</taxon>
        <taxon>Mycoplasmatota</taxon>
        <taxon>Mollicutes</taxon>
        <taxon>Entomoplasmatales</taxon>
        <taxon>Spiroplasmataceae</taxon>
        <taxon>Spiroplasma</taxon>
    </lineage>
</organism>
<evidence type="ECO:0000313" key="9">
    <source>
        <dbReference type="EMBL" id="NKE38266.1"/>
    </source>
</evidence>
<keyword evidence="10" id="KW-1185">Reference proteome</keyword>
<dbReference type="EMBL" id="JAAVVK010000001">
    <property type="protein sequence ID" value="NKE38266.1"/>
    <property type="molecule type" value="Genomic_DNA"/>
</dbReference>
<dbReference type="Pfam" id="PF00587">
    <property type="entry name" value="tRNA-synt_2b"/>
    <property type="match status" value="1"/>
</dbReference>
<dbReference type="Gene3D" id="3.30.930.10">
    <property type="entry name" value="Bira Bifunctional Protein, Domain 2"/>
    <property type="match status" value="1"/>
</dbReference>
<feature type="domain" description="Aminoacyl-transfer RNA synthetases class-II family profile" evidence="8">
    <location>
        <begin position="142"/>
        <end position="358"/>
    </location>
</feature>
<protein>
    <recommendedName>
        <fullName evidence="1">glycine--tRNA ligase</fullName>
        <ecNumber evidence="1">6.1.1.14</ecNumber>
    </recommendedName>
</protein>
<keyword evidence="2" id="KW-0963">Cytoplasm</keyword>